<evidence type="ECO:0000313" key="3">
    <source>
        <dbReference type="Proteomes" id="UP001567538"/>
    </source>
</evidence>
<feature type="compositionally biased region" description="Basic residues" evidence="1">
    <location>
        <begin position="87"/>
        <end position="108"/>
    </location>
</feature>
<comment type="caution">
    <text evidence="2">The sequence shown here is derived from an EMBL/GenBank/DDBJ whole genome shotgun (WGS) entry which is preliminary data.</text>
</comment>
<dbReference type="PANTHER" id="PTHR48227:SF1">
    <property type="entry name" value="DNA LIGASE 1-LIKE"/>
    <property type="match status" value="1"/>
</dbReference>
<gene>
    <name evidence="2" type="ORF">AAHA92_10189</name>
</gene>
<dbReference type="Proteomes" id="UP001567538">
    <property type="component" value="Unassembled WGS sequence"/>
</dbReference>
<dbReference type="AlphaFoldDB" id="A0ABD1HTT4"/>
<accession>A0ABD1HTT4</accession>
<feature type="region of interest" description="Disordered" evidence="1">
    <location>
        <begin position="77"/>
        <end position="108"/>
    </location>
</feature>
<dbReference type="EMBL" id="JBEAFC010000004">
    <property type="protein sequence ID" value="KAL1559900.1"/>
    <property type="molecule type" value="Genomic_DNA"/>
</dbReference>
<organism evidence="2 3">
    <name type="scientific">Salvia divinorum</name>
    <name type="common">Maria pastora</name>
    <name type="synonym">Diviner's sage</name>
    <dbReference type="NCBI Taxonomy" id="28513"/>
    <lineage>
        <taxon>Eukaryota</taxon>
        <taxon>Viridiplantae</taxon>
        <taxon>Streptophyta</taxon>
        <taxon>Embryophyta</taxon>
        <taxon>Tracheophyta</taxon>
        <taxon>Spermatophyta</taxon>
        <taxon>Magnoliopsida</taxon>
        <taxon>eudicotyledons</taxon>
        <taxon>Gunneridae</taxon>
        <taxon>Pentapetalae</taxon>
        <taxon>asterids</taxon>
        <taxon>lamiids</taxon>
        <taxon>Lamiales</taxon>
        <taxon>Lamiaceae</taxon>
        <taxon>Nepetoideae</taxon>
        <taxon>Mentheae</taxon>
        <taxon>Salviinae</taxon>
        <taxon>Salvia</taxon>
        <taxon>Salvia subgen. Calosphace</taxon>
    </lineage>
</organism>
<reference evidence="2 3" key="1">
    <citation type="submission" date="2024-06" db="EMBL/GenBank/DDBJ databases">
        <title>A chromosome level genome sequence of Diviner's sage (Salvia divinorum).</title>
        <authorList>
            <person name="Ford S.A."/>
            <person name="Ro D.-K."/>
            <person name="Ness R.W."/>
            <person name="Phillips M.A."/>
        </authorList>
    </citation>
    <scope>NUCLEOTIDE SEQUENCE [LARGE SCALE GENOMIC DNA]</scope>
    <source>
        <strain evidence="2">SAF-2024a</strain>
        <tissue evidence="2">Leaf</tissue>
    </source>
</reference>
<sequence>MKISGRVVSTKPISLSRAAKLVSRFVAVENGSSPAVSIYLQRTSDAFNRLVQYHSKTKNTITLDSVREIEKQIINDVESDGHATTAAKKKKKKKRKKNSGSKKNRVDS</sequence>
<protein>
    <submittedName>
        <fullName evidence="2">Uncharacterized protein</fullName>
    </submittedName>
</protein>
<proteinExistence type="predicted"/>
<keyword evidence="3" id="KW-1185">Reference proteome</keyword>
<dbReference type="PANTHER" id="PTHR48227">
    <property type="entry name" value="DNA TOPOISOMERASE 1-LIKE"/>
    <property type="match status" value="1"/>
</dbReference>
<evidence type="ECO:0000313" key="2">
    <source>
        <dbReference type="EMBL" id="KAL1559900.1"/>
    </source>
</evidence>
<evidence type="ECO:0000256" key="1">
    <source>
        <dbReference type="SAM" id="MobiDB-lite"/>
    </source>
</evidence>
<name>A0ABD1HTT4_SALDI</name>